<evidence type="ECO:0000256" key="1">
    <source>
        <dbReference type="SAM" id="SignalP"/>
    </source>
</evidence>
<evidence type="ECO:0000259" key="2">
    <source>
        <dbReference type="Pfam" id="PF11412"/>
    </source>
</evidence>
<dbReference type="InterPro" id="IPR036929">
    <property type="entry name" value="DsbDN_sf"/>
</dbReference>
<dbReference type="RefSeq" id="WP_136880494.1">
    <property type="nucleotide sequence ID" value="NZ_SWDX01000004.1"/>
</dbReference>
<protein>
    <recommendedName>
        <fullName evidence="2">Thiol:disulfide interchange protein DsbD N-terminal domain-containing protein</fullName>
    </recommendedName>
</protein>
<evidence type="ECO:0000313" key="3">
    <source>
        <dbReference type="EMBL" id="TKC61478.1"/>
    </source>
</evidence>
<evidence type="ECO:0000313" key="4">
    <source>
        <dbReference type="Proteomes" id="UP000309594"/>
    </source>
</evidence>
<reference evidence="3 4" key="1">
    <citation type="submission" date="2019-04" db="EMBL/GenBank/DDBJ databases">
        <title>Pedobacter sp. RP-1-16 sp. nov., isolated from Arctic soil.</title>
        <authorList>
            <person name="Dahal R.H."/>
            <person name="Kim D.-U."/>
        </authorList>
    </citation>
    <scope>NUCLEOTIDE SEQUENCE [LARGE SCALE GENOMIC DNA]</scope>
    <source>
        <strain evidence="3 4">RP-1-16</strain>
    </source>
</reference>
<comment type="caution">
    <text evidence="3">The sequence shown here is derived from an EMBL/GenBank/DDBJ whole genome shotgun (WGS) entry which is preliminary data.</text>
</comment>
<accession>A0A4U1GCB7</accession>
<dbReference type="EMBL" id="SWDX01000004">
    <property type="protein sequence ID" value="TKC61478.1"/>
    <property type="molecule type" value="Genomic_DNA"/>
</dbReference>
<proteinExistence type="predicted"/>
<feature type="signal peptide" evidence="1">
    <location>
        <begin position="1"/>
        <end position="21"/>
    </location>
</feature>
<dbReference type="InterPro" id="IPR028250">
    <property type="entry name" value="DsbDN"/>
</dbReference>
<feature type="domain" description="Thiol:disulfide interchange protein DsbD N-terminal" evidence="2">
    <location>
        <begin position="538"/>
        <end position="637"/>
    </location>
</feature>
<dbReference type="Pfam" id="PF11412">
    <property type="entry name" value="DsbD_N"/>
    <property type="match status" value="1"/>
</dbReference>
<feature type="chain" id="PRO_5020628577" description="Thiol:disulfide interchange protein DsbD N-terminal domain-containing protein" evidence="1">
    <location>
        <begin position="22"/>
        <end position="644"/>
    </location>
</feature>
<dbReference type="Proteomes" id="UP000309594">
    <property type="component" value="Unassembled WGS sequence"/>
</dbReference>
<dbReference type="Gene3D" id="2.60.40.1250">
    <property type="entry name" value="Thiol:disulfide interchange protein DsbD, N-terminal domain"/>
    <property type="match status" value="1"/>
</dbReference>
<dbReference type="AlphaFoldDB" id="A0A4U1GCB7"/>
<gene>
    <name evidence="3" type="ORF">FBD94_13190</name>
</gene>
<organism evidence="3 4">
    <name type="scientific">Pedobacter hiemivivus</name>
    <dbReference type="NCBI Taxonomy" id="2530454"/>
    <lineage>
        <taxon>Bacteria</taxon>
        <taxon>Pseudomonadati</taxon>
        <taxon>Bacteroidota</taxon>
        <taxon>Sphingobacteriia</taxon>
        <taxon>Sphingobacteriales</taxon>
        <taxon>Sphingobacteriaceae</taxon>
        <taxon>Pedobacter</taxon>
    </lineage>
</organism>
<keyword evidence="1" id="KW-0732">Signal</keyword>
<name>A0A4U1GCB7_9SPHI</name>
<sequence>MKIRNLIAVVLLMFCSTAVVYAQKPAGSNKLRVLYVGGSANWENDVFKTPEEKEKDVKRRSASFEAMLKQYFSVVKVIDAKVYTQDMSNEYDVTVVDGTPKAIAERQMIKDAQGKVTKYVPAAYLTEDFDKPMLFIGETGEKLGRSIGLKLDWYCLCLDAYAHGFRKDHQIFKGPFPVKMTIEQKPTPEDAFHYEYFLGKPTPKSLPMWRVQTKGYVSDKGFRIGMVARPWGFEDSPDAESISSGVCAKTLDAVAIGRHGNFFHWGFAASPEYMTPEAQTVLANAIVYISEFKEKGVIARKYLDRRATREYLKEKKYLATKEAFDSYADMNLKFDQEMLKEKKRIADKKAKNEKLTEREEQLLSYQPQPKQTFEDFLKKNQKEMFDKFGTNSAAYLKYYEENKDYFYAEDASYVIKVDEDVKSLGIPYHDKRLLEKCISMLEKGQEVDKAKRILDRYTLLDYKTSGEWRNWYEKNKNRIFFTETGGYYFMVNTNDKSIDGNNYKKKESDVSYNNIKPAQTDDNNAVSVATGIVDKGTDRKEVVVKVKIHPGYHIYAFVANVDPYIQTGLKINLPAGYVKVGDLKKPSFKYFSNSGTTIYEDEVMFTQEISGSGKGEVVCAVTYQCCDTHICFPPVNDKEYKIQL</sequence>